<dbReference type="EMBL" id="LGVG01000008">
    <property type="protein sequence ID" value="KNE28259.1"/>
    <property type="molecule type" value="Genomic_DNA"/>
</dbReference>
<accession>A0AAW3I662</accession>
<organism evidence="1 2">
    <name type="scientific">Achromobacter spanius</name>
    <dbReference type="NCBI Taxonomy" id="217203"/>
    <lineage>
        <taxon>Bacteria</taxon>
        <taxon>Pseudomonadati</taxon>
        <taxon>Pseudomonadota</taxon>
        <taxon>Betaproteobacteria</taxon>
        <taxon>Burkholderiales</taxon>
        <taxon>Alcaligenaceae</taxon>
        <taxon>Achromobacter</taxon>
    </lineage>
</organism>
<dbReference type="RefSeq" id="WP_050446422.1">
    <property type="nucleotide sequence ID" value="NZ_LGVG01000008.1"/>
</dbReference>
<evidence type="ECO:0000313" key="2">
    <source>
        <dbReference type="Proteomes" id="UP000037511"/>
    </source>
</evidence>
<protein>
    <submittedName>
        <fullName evidence="1">Uncharacterized protein</fullName>
    </submittedName>
</protein>
<name>A0AAW3I662_9BURK</name>
<dbReference type="AlphaFoldDB" id="A0AAW3I662"/>
<dbReference type="Proteomes" id="UP000037511">
    <property type="component" value="Unassembled WGS sequence"/>
</dbReference>
<comment type="caution">
    <text evidence="1">The sequence shown here is derived from an EMBL/GenBank/DDBJ whole genome shotgun (WGS) entry which is preliminary data.</text>
</comment>
<reference evidence="1 2" key="1">
    <citation type="submission" date="2015-07" db="EMBL/GenBank/DDBJ databases">
        <title>Draft genome of Achromobacter spanius.</title>
        <authorList>
            <person name="Wang X."/>
        </authorList>
    </citation>
    <scope>NUCLEOTIDE SEQUENCE [LARGE SCALE GENOMIC DNA]</scope>
    <source>
        <strain evidence="1 2">CGMCC9173</strain>
    </source>
</reference>
<gene>
    <name evidence="1" type="ORF">AFM18_08270</name>
</gene>
<proteinExistence type="predicted"/>
<evidence type="ECO:0000313" key="1">
    <source>
        <dbReference type="EMBL" id="KNE28259.1"/>
    </source>
</evidence>
<sequence>MKRAKAARSEGLGRKVEIVMGFYRPPGHKLPTLLRSERHRRNVAALGCLVTGKPAQACHVNLGKGGALKACDSLCFPLNPELHRQHDQGGIPRAERWKREWEYADATRAALMQLGKWPAEVEMHYQRAVEPLRRLVKGDDEIEKAAVTSGPGTTLMEKF</sequence>